<evidence type="ECO:0000313" key="2">
    <source>
        <dbReference type="EMBL" id="AAZ65465.1"/>
    </source>
</evidence>
<dbReference type="EMBL" id="CP000092">
    <property type="protein sequence ID" value="AAZ65465.1"/>
    <property type="molecule type" value="Genomic_DNA"/>
</dbReference>
<dbReference type="AlphaFoldDB" id="Q46N10"/>
<protein>
    <submittedName>
        <fullName evidence="2">Uncharacterized protein</fullName>
    </submittedName>
</protein>
<geneLocation type="plasmid" evidence="2">
    <name>megaplasmid</name>
</geneLocation>
<organism evidence="2">
    <name type="scientific">Cupriavidus pinatubonensis (strain JMP 134 / LMG 1197)</name>
    <name type="common">Cupriavidus necator (strain JMP 134)</name>
    <dbReference type="NCBI Taxonomy" id="264198"/>
    <lineage>
        <taxon>Bacteria</taxon>
        <taxon>Pseudomonadati</taxon>
        <taxon>Pseudomonadota</taxon>
        <taxon>Betaproteobacteria</taxon>
        <taxon>Burkholderiales</taxon>
        <taxon>Burkholderiaceae</taxon>
        <taxon>Cupriavidus</taxon>
    </lineage>
</organism>
<name>Q46N10_CUPPJ</name>
<accession>Q46N10</accession>
<proteinExistence type="predicted"/>
<keyword evidence="2" id="KW-0614">Plasmid</keyword>
<gene>
    <name evidence="2" type="ordered locus">Reut_C6146</name>
</gene>
<sequence length="190" mass="19724">MRFLPADLASSRSGRKKDEHSGSSDSAPPSGRPLTPSTAAIGNHLFAAAANLPGCELLHNDLAVAGRASGGDEKAEQLARLDLYTAAPACVTPRTGHEEATAPGAAVTSAGDLRRLRPWRHRSYRVTPLPESIDLAHAPRGKAPGLGSLTHLETPTAQSVVSRLTSSSSMLAIATVYSQSGPGTMPSRSQ</sequence>
<evidence type="ECO:0000256" key="1">
    <source>
        <dbReference type="SAM" id="MobiDB-lite"/>
    </source>
</evidence>
<dbReference type="KEGG" id="reu:Reut_C6146"/>
<feature type="region of interest" description="Disordered" evidence="1">
    <location>
        <begin position="1"/>
        <end position="38"/>
    </location>
</feature>
<reference evidence="2" key="1">
    <citation type="submission" date="2005-08" db="EMBL/GenBank/DDBJ databases">
        <title>Complete sequence of a megaplasmid of Ralstonia eutropha JMP134.</title>
        <authorList>
            <person name="Copeland A."/>
            <person name="Lucas S."/>
            <person name="Lapidus A."/>
            <person name="Barry K."/>
            <person name="Detter J.C."/>
            <person name="Glavina T."/>
            <person name="Hammon N."/>
            <person name="Israni S."/>
            <person name="Pitluck S."/>
            <person name="Goltsman E."/>
            <person name="Martinez M."/>
            <person name="Vergez L."/>
            <person name="Larimer F."/>
            <person name="Land M."/>
            <person name="Lykidis A."/>
            <person name="Richardson P."/>
        </authorList>
    </citation>
    <scope>NUCLEOTIDE SEQUENCE [LARGE SCALE GENOMIC DNA]</scope>
    <source>
        <strain evidence="2">JMP134</strain>
        <plasmid evidence="2">megaplasmid</plasmid>
    </source>
</reference>
<dbReference type="HOGENOM" id="CLU_1425846_0_0_4"/>